<feature type="compositionally biased region" description="Basic residues" evidence="1">
    <location>
        <begin position="27"/>
        <end position="37"/>
    </location>
</feature>
<proteinExistence type="predicted"/>
<name>A0A814RRR3_9BILA</name>
<dbReference type="EMBL" id="CAJNOU010001023">
    <property type="protein sequence ID" value="CAF1136368.1"/>
    <property type="molecule type" value="Genomic_DNA"/>
</dbReference>
<feature type="region of interest" description="Disordered" evidence="1">
    <location>
        <begin position="1"/>
        <end position="37"/>
    </location>
</feature>
<feature type="non-terminal residue" evidence="2">
    <location>
        <position position="1"/>
    </location>
</feature>
<comment type="caution">
    <text evidence="2">The sequence shown here is derived from an EMBL/GenBank/DDBJ whole genome shotgun (WGS) entry which is preliminary data.</text>
</comment>
<evidence type="ECO:0000256" key="1">
    <source>
        <dbReference type="SAM" id="MobiDB-lite"/>
    </source>
</evidence>
<gene>
    <name evidence="2" type="ORF">SEV965_LOCUS17696</name>
</gene>
<dbReference type="AlphaFoldDB" id="A0A814RRR3"/>
<feature type="compositionally biased region" description="Polar residues" evidence="1">
    <location>
        <begin position="7"/>
        <end position="25"/>
    </location>
</feature>
<accession>A0A814RRR3</accession>
<protein>
    <submittedName>
        <fullName evidence="2">Uncharacterized protein</fullName>
    </submittedName>
</protein>
<evidence type="ECO:0000313" key="3">
    <source>
        <dbReference type="Proteomes" id="UP000663889"/>
    </source>
</evidence>
<reference evidence="2" key="1">
    <citation type="submission" date="2021-02" db="EMBL/GenBank/DDBJ databases">
        <authorList>
            <person name="Nowell W R."/>
        </authorList>
    </citation>
    <scope>NUCLEOTIDE SEQUENCE</scope>
</reference>
<evidence type="ECO:0000313" key="2">
    <source>
        <dbReference type="EMBL" id="CAF1136368.1"/>
    </source>
</evidence>
<organism evidence="2 3">
    <name type="scientific">Rotaria sordida</name>
    <dbReference type="NCBI Taxonomy" id="392033"/>
    <lineage>
        <taxon>Eukaryota</taxon>
        <taxon>Metazoa</taxon>
        <taxon>Spiralia</taxon>
        <taxon>Gnathifera</taxon>
        <taxon>Rotifera</taxon>
        <taxon>Eurotatoria</taxon>
        <taxon>Bdelloidea</taxon>
        <taxon>Philodinida</taxon>
        <taxon>Philodinidae</taxon>
        <taxon>Rotaria</taxon>
    </lineage>
</organism>
<dbReference type="Proteomes" id="UP000663889">
    <property type="component" value="Unassembled WGS sequence"/>
</dbReference>
<sequence>FLDIDEQQSSPSGQLSTSPFDNSPKTKIVRRANQKIK</sequence>